<evidence type="ECO:0008006" key="3">
    <source>
        <dbReference type="Google" id="ProtNLM"/>
    </source>
</evidence>
<gene>
    <name evidence="1" type="ORF">MQE35_10060</name>
</gene>
<reference evidence="1" key="1">
    <citation type="submission" date="2022-03" db="EMBL/GenBank/DDBJ databases">
        <title>Description of Abyssus ytuae gen. nov., sp. nov., a novel member of the family Flavobacteriaceae isolated from the sediment of Mariana Trench.</title>
        <authorList>
            <person name="Zhang J."/>
            <person name="Xu X."/>
        </authorList>
    </citation>
    <scope>NUCLEOTIDE SEQUENCE</scope>
    <source>
        <strain evidence="1">MT3330</strain>
    </source>
</reference>
<dbReference type="RefSeq" id="WP_255841234.1">
    <property type="nucleotide sequence ID" value="NZ_CP094358.1"/>
</dbReference>
<dbReference type="Proteomes" id="UP000831290">
    <property type="component" value="Chromosome"/>
</dbReference>
<evidence type="ECO:0000313" key="2">
    <source>
        <dbReference type="Proteomes" id="UP000831290"/>
    </source>
</evidence>
<keyword evidence="2" id="KW-1185">Reference proteome</keyword>
<dbReference type="KEGG" id="fbm:MQE35_10060"/>
<proteinExistence type="predicted"/>
<dbReference type="EMBL" id="CP094358">
    <property type="protein sequence ID" value="UOB16081.1"/>
    <property type="molecule type" value="Genomic_DNA"/>
</dbReference>
<accession>A0A9E6ZSW2</accession>
<protein>
    <recommendedName>
        <fullName evidence="3">Lipoprotein</fullName>
    </recommendedName>
</protein>
<evidence type="ECO:0000313" key="1">
    <source>
        <dbReference type="EMBL" id="UOB16081.1"/>
    </source>
</evidence>
<organism evidence="1 2">
    <name type="scientific">Abyssalbus ytuae</name>
    <dbReference type="NCBI Taxonomy" id="2926907"/>
    <lineage>
        <taxon>Bacteria</taxon>
        <taxon>Pseudomonadati</taxon>
        <taxon>Bacteroidota</taxon>
        <taxon>Flavobacteriia</taxon>
        <taxon>Flavobacteriales</taxon>
        <taxon>Flavobacteriaceae</taxon>
        <taxon>Abyssalbus</taxon>
    </lineage>
</organism>
<name>A0A9E6ZSW2_9FLAO</name>
<dbReference type="PROSITE" id="PS51257">
    <property type="entry name" value="PROKAR_LIPOPROTEIN"/>
    <property type="match status" value="1"/>
</dbReference>
<dbReference type="AlphaFoldDB" id="A0A9E6ZSW2"/>
<sequence length="167" mass="19212">MKKVILVIIVFVFFSCKKNETSATVNNEALTAIDTVKVIKFPKLNNLSANVRTEANKWPQFLKFEEAIFRLQSNKGDLLTEVENILKLEKELTESKFPEKFDHPAIKSRLLVIKTFLEQLKASATGNFPDSRIRSQKIRVVEGYNSLLLQFSEAMEKKVTEEFLIDE</sequence>